<feature type="transmembrane region" description="Helical" evidence="1">
    <location>
        <begin position="103"/>
        <end position="125"/>
    </location>
</feature>
<reference evidence="2" key="1">
    <citation type="submission" date="2020-03" db="EMBL/GenBank/DDBJ databases">
        <title>A high-quality chromosome-level genome assembly of a woody plant with both climbing and erect habits, Rhamnella rubrinervis.</title>
        <authorList>
            <person name="Lu Z."/>
            <person name="Yang Y."/>
            <person name="Zhu X."/>
            <person name="Sun Y."/>
        </authorList>
    </citation>
    <scope>NUCLEOTIDE SEQUENCE</scope>
    <source>
        <strain evidence="2">BYM</strain>
        <tissue evidence="2">Leaf</tissue>
    </source>
</reference>
<dbReference type="AlphaFoldDB" id="A0A8K0H782"/>
<dbReference type="PANTHER" id="PTHR46610:SF20">
    <property type="entry name" value="OS05G0181300 PROTEIN"/>
    <property type="match status" value="1"/>
</dbReference>
<dbReference type="PANTHER" id="PTHR46610">
    <property type="entry name" value="OS05G0181300 PROTEIN"/>
    <property type="match status" value="1"/>
</dbReference>
<keyword evidence="3" id="KW-1185">Reference proteome</keyword>
<dbReference type="EMBL" id="VOIH02000005">
    <property type="protein sequence ID" value="KAF3446904.1"/>
    <property type="molecule type" value="Genomic_DNA"/>
</dbReference>
<dbReference type="Proteomes" id="UP000796880">
    <property type="component" value="Unassembled WGS sequence"/>
</dbReference>
<dbReference type="OrthoDB" id="1740076at2759"/>
<organism evidence="2 3">
    <name type="scientific">Rhamnella rubrinervis</name>
    <dbReference type="NCBI Taxonomy" id="2594499"/>
    <lineage>
        <taxon>Eukaryota</taxon>
        <taxon>Viridiplantae</taxon>
        <taxon>Streptophyta</taxon>
        <taxon>Embryophyta</taxon>
        <taxon>Tracheophyta</taxon>
        <taxon>Spermatophyta</taxon>
        <taxon>Magnoliopsida</taxon>
        <taxon>eudicotyledons</taxon>
        <taxon>Gunneridae</taxon>
        <taxon>Pentapetalae</taxon>
        <taxon>rosids</taxon>
        <taxon>fabids</taxon>
        <taxon>Rosales</taxon>
        <taxon>Rhamnaceae</taxon>
        <taxon>rhamnoid group</taxon>
        <taxon>Rhamneae</taxon>
        <taxon>Rhamnella</taxon>
    </lineage>
</organism>
<gene>
    <name evidence="2" type="ORF">FNV43_RR12084</name>
</gene>
<protein>
    <submittedName>
        <fullName evidence="2">Uncharacterized protein</fullName>
    </submittedName>
</protein>
<feature type="transmembrane region" description="Helical" evidence="1">
    <location>
        <begin position="79"/>
        <end position="97"/>
    </location>
</feature>
<comment type="caution">
    <text evidence="2">The sequence shown here is derived from an EMBL/GenBank/DDBJ whole genome shotgun (WGS) entry which is preliminary data.</text>
</comment>
<evidence type="ECO:0000313" key="2">
    <source>
        <dbReference type="EMBL" id="KAF3446904.1"/>
    </source>
</evidence>
<keyword evidence="1" id="KW-0472">Membrane</keyword>
<proteinExistence type="predicted"/>
<keyword evidence="1" id="KW-1133">Transmembrane helix</keyword>
<feature type="transmembrane region" description="Helical" evidence="1">
    <location>
        <begin position="12"/>
        <end position="34"/>
    </location>
</feature>
<dbReference type="InterPro" id="IPR045501">
    <property type="entry name" value="DUF6490"/>
</dbReference>
<evidence type="ECO:0000256" key="1">
    <source>
        <dbReference type="SAM" id="Phobius"/>
    </source>
</evidence>
<sequence>MSQYEFESGTSRMLALLAYLNLTVISVSTVRHAYERGDMSMAGFIIFVYFGYFYSNYCLQQFNRLPQGDESLWKGFLKLNLWVVPSAILLGFAYQLGTFINPILALLAYGVATASSACLFYVYIISGDDNKSSAKINKIILEIV</sequence>
<keyword evidence="1" id="KW-0812">Transmembrane</keyword>
<feature type="transmembrane region" description="Helical" evidence="1">
    <location>
        <begin position="40"/>
        <end position="59"/>
    </location>
</feature>
<name>A0A8K0H782_9ROSA</name>
<evidence type="ECO:0000313" key="3">
    <source>
        <dbReference type="Proteomes" id="UP000796880"/>
    </source>
</evidence>
<accession>A0A8K0H782</accession>